<dbReference type="EMBL" id="VCKZ01000224">
    <property type="protein sequence ID" value="TMR33749.1"/>
    <property type="molecule type" value="Genomic_DNA"/>
</dbReference>
<evidence type="ECO:0000259" key="1">
    <source>
        <dbReference type="Pfam" id="PF02342"/>
    </source>
</evidence>
<comment type="caution">
    <text evidence="2">The sequence shown here is derived from an EMBL/GenBank/DDBJ whole genome shotgun (WGS) entry which is preliminary data.</text>
</comment>
<feature type="domain" description="TerD" evidence="1">
    <location>
        <begin position="1"/>
        <end position="182"/>
    </location>
</feature>
<protein>
    <submittedName>
        <fullName evidence="2">TerD family protein</fullName>
    </submittedName>
</protein>
<evidence type="ECO:0000313" key="3">
    <source>
        <dbReference type="Proteomes" id="UP000305238"/>
    </source>
</evidence>
<evidence type="ECO:0000313" key="2">
    <source>
        <dbReference type="EMBL" id="TMR33749.1"/>
    </source>
</evidence>
<reference evidence="2 3" key="1">
    <citation type="submission" date="2019-05" db="EMBL/GenBank/DDBJ databases">
        <title>Draft genome sequence of Actinomadura geliboluensis A8036.</title>
        <authorList>
            <person name="Saricaoglu S."/>
            <person name="Isik K."/>
        </authorList>
    </citation>
    <scope>NUCLEOTIDE SEQUENCE [LARGE SCALE GENOMIC DNA]</scope>
    <source>
        <strain evidence="2 3">A8036</strain>
    </source>
</reference>
<dbReference type="RefSeq" id="WP_138639245.1">
    <property type="nucleotide sequence ID" value="NZ_JASWDG010000222.1"/>
</dbReference>
<dbReference type="Gene3D" id="2.60.60.30">
    <property type="entry name" value="sav2460 like domains"/>
    <property type="match status" value="1"/>
</dbReference>
<organism evidence="2 3">
    <name type="scientific">Actinomadura geliboluensis</name>
    <dbReference type="NCBI Taxonomy" id="882440"/>
    <lineage>
        <taxon>Bacteria</taxon>
        <taxon>Bacillati</taxon>
        <taxon>Actinomycetota</taxon>
        <taxon>Actinomycetes</taxon>
        <taxon>Streptosporangiales</taxon>
        <taxon>Thermomonosporaceae</taxon>
        <taxon>Actinomadura</taxon>
    </lineage>
</organism>
<gene>
    <name evidence="2" type="ORF">ETD96_26705</name>
</gene>
<dbReference type="InterPro" id="IPR051324">
    <property type="entry name" value="Stress/Tellurium_Resist"/>
</dbReference>
<dbReference type="Proteomes" id="UP000305238">
    <property type="component" value="Unassembled WGS sequence"/>
</dbReference>
<dbReference type="OrthoDB" id="56224at2"/>
<accession>A0A5S4GLP4</accession>
<sequence>MAVSMVKGQRISLEKPGGTLSRVRMGLGWDAVKKKGLFGKQREQDIDLDASCVLLADGGVADVIYFGKLASDDGSVRHTGDNLTGAGDGDDESVIVDLSRVPAPVTSLVFTVSSFSGQTFDEVENAFCRLVDETTGEELARYTLSGGGRHTAMVMASVYRQDGGWKMNAIGEPGQGRTLQDMLPAITAYA</sequence>
<dbReference type="PANTHER" id="PTHR32097:SF17">
    <property type="entry name" value="CAMP-BINDING PROTEIN 1-RELATED"/>
    <property type="match status" value="1"/>
</dbReference>
<keyword evidence="3" id="KW-1185">Reference proteome</keyword>
<dbReference type="CDD" id="cd06974">
    <property type="entry name" value="TerD_like"/>
    <property type="match status" value="1"/>
</dbReference>
<dbReference type="PANTHER" id="PTHR32097">
    <property type="entry name" value="CAMP-BINDING PROTEIN 1-RELATED"/>
    <property type="match status" value="1"/>
</dbReference>
<dbReference type="InterPro" id="IPR003325">
    <property type="entry name" value="TerD"/>
</dbReference>
<name>A0A5S4GLP4_9ACTN</name>
<dbReference type="Pfam" id="PF02342">
    <property type="entry name" value="TerD"/>
    <property type="match status" value="1"/>
</dbReference>
<proteinExistence type="predicted"/>
<dbReference type="AlphaFoldDB" id="A0A5S4GLP4"/>